<protein>
    <submittedName>
        <fullName evidence="2">Uncharacterized protein</fullName>
    </submittedName>
</protein>
<proteinExistence type="predicted"/>
<keyword evidence="1" id="KW-0472">Membrane</keyword>
<accession>A0AAQ4EU92</accession>
<keyword evidence="1" id="KW-1133">Transmembrane helix</keyword>
<comment type="caution">
    <text evidence="2">The sequence shown here is derived from an EMBL/GenBank/DDBJ whole genome shotgun (WGS) entry which is preliminary data.</text>
</comment>
<feature type="transmembrane region" description="Helical" evidence="1">
    <location>
        <begin position="108"/>
        <end position="126"/>
    </location>
</feature>
<dbReference type="AlphaFoldDB" id="A0AAQ4EU92"/>
<sequence length="163" mass="18282">MCYGRSKQARMVTSCSAVPRKVKQSSLSSSWLLPDASRQIRQSGGGKGPGIIAQRRAEYVFSADVGKKESLHAQHNTSPVQRTDTNMAQKLTRQSHLQKEFCKAKVRLFFTPFVALAVVGTLTLWLRTNCEESWQRSLRAYKRAKNGNCIHTLKTVGDRAKEV</sequence>
<keyword evidence="3" id="KW-1185">Reference proteome</keyword>
<reference evidence="2 3" key="1">
    <citation type="journal article" date="2023" name="Arcadia Sci">
        <title>De novo assembly of a long-read Amblyomma americanum tick genome.</title>
        <authorList>
            <person name="Chou S."/>
            <person name="Poskanzer K.E."/>
            <person name="Rollins M."/>
            <person name="Thuy-Boun P.S."/>
        </authorList>
    </citation>
    <scope>NUCLEOTIDE SEQUENCE [LARGE SCALE GENOMIC DNA]</scope>
    <source>
        <strain evidence="2">F_SG_1</strain>
        <tissue evidence="2">Salivary glands</tissue>
    </source>
</reference>
<evidence type="ECO:0000313" key="3">
    <source>
        <dbReference type="Proteomes" id="UP001321473"/>
    </source>
</evidence>
<keyword evidence="1" id="KW-0812">Transmembrane</keyword>
<evidence type="ECO:0000256" key="1">
    <source>
        <dbReference type="SAM" id="Phobius"/>
    </source>
</evidence>
<dbReference type="EMBL" id="JARKHS020010905">
    <property type="protein sequence ID" value="KAK8778290.1"/>
    <property type="molecule type" value="Genomic_DNA"/>
</dbReference>
<organism evidence="2 3">
    <name type="scientific">Amblyomma americanum</name>
    <name type="common">Lone star tick</name>
    <dbReference type="NCBI Taxonomy" id="6943"/>
    <lineage>
        <taxon>Eukaryota</taxon>
        <taxon>Metazoa</taxon>
        <taxon>Ecdysozoa</taxon>
        <taxon>Arthropoda</taxon>
        <taxon>Chelicerata</taxon>
        <taxon>Arachnida</taxon>
        <taxon>Acari</taxon>
        <taxon>Parasitiformes</taxon>
        <taxon>Ixodida</taxon>
        <taxon>Ixodoidea</taxon>
        <taxon>Ixodidae</taxon>
        <taxon>Amblyomminae</taxon>
        <taxon>Amblyomma</taxon>
    </lineage>
</organism>
<dbReference type="Proteomes" id="UP001321473">
    <property type="component" value="Unassembled WGS sequence"/>
</dbReference>
<gene>
    <name evidence="2" type="ORF">V5799_020369</name>
</gene>
<evidence type="ECO:0000313" key="2">
    <source>
        <dbReference type="EMBL" id="KAK8778290.1"/>
    </source>
</evidence>
<name>A0AAQ4EU92_AMBAM</name>